<dbReference type="Gene3D" id="3.20.20.80">
    <property type="entry name" value="Glycosidases"/>
    <property type="match status" value="1"/>
</dbReference>
<feature type="domain" description="Glycosyl hydrolase family 13 catalytic" evidence="1">
    <location>
        <begin position="16"/>
        <end position="347"/>
    </location>
</feature>
<dbReference type="InterPro" id="IPR017853">
    <property type="entry name" value="GH"/>
</dbReference>
<reference evidence="3" key="1">
    <citation type="submission" date="2018-12" db="EMBL/GenBank/DDBJ databases">
        <title>Complete genome sequencing of Jeotgalibaca sp. H21T32.</title>
        <authorList>
            <person name="Bae J.-W."/>
            <person name="Lee S.-Y."/>
        </authorList>
    </citation>
    <scope>NUCLEOTIDE SEQUENCE [LARGE SCALE GENOMIC DNA]</scope>
    <source>
        <strain evidence="3">H21T32</strain>
    </source>
</reference>
<dbReference type="GO" id="GO:0005975">
    <property type="term" value="P:carbohydrate metabolic process"/>
    <property type="evidence" value="ECO:0007669"/>
    <property type="project" value="InterPro"/>
</dbReference>
<dbReference type="Pfam" id="PF18612">
    <property type="entry name" value="Bac_A_amyl_C"/>
    <property type="match status" value="1"/>
</dbReference>
<dbReference type="AlphaFoldDB" id="A0A3Q9BN53"/>
<proteinExistence type="predicted"/>
<accession>A0A3Q9BN53</accession>
<protein>
    <submittedName>
        <fullName evidence="2">Alpha-amylase</fullName>
    </submittedName>
</protein>
<dbReference type="CDD" id="cd11313">
    <property type="entry name" value="AmyAc_arch_bac_AmyA"/>
    <property type="match status" value="1"/>
</dbReference>
<dbReference type="EMBL" id="CP034465">
    <property type="protein sequence ID" value="AZP04982.1"/>
    <property type="molecule type" value="Genomic_DNA"/>
</dbReference>
<dbReference type="SMART" id="SM00642">
    <property type="entry name" value="Aamy"/>
    <property type="match status" value="1"/>
</dbReference>
<dbReference type="Pfam" id="PF00128">
    <property type="entry name" value="Alpha-amylase"/>
    <property type="match status" value="2"/>
</dbReference>
<dbReference type="Gene3D" id="2.60.40.1180">
    <property type="entry name" value="Golgi alpha-mannosidase II"/>
    <property type="match status" value="1"/>
</dbReference>
<dbReference type="OrthoDB" id="9761875at2"/>
<name>A0A3Q9BN53_9LACT</name>
<dbReference type="RefSeq" id="WP_126110916.1">
    <property type="nucleotide sequence ID" value="NZ_CP034465.1"/>
</dbReference>
<dbReference type="InterPro" id="IPR041331">
    <property type="entry name" value="Bac_A_amyl_C"/>
</dbReference>
<dbReference type="Proteomes" id="UP000273326">
    <property type="component" value="Chromosome"/>
</dbReference>
<dbReference type="InterPro" id="IPR006047">
    <property type="entry name" value="GH13_cat_dom"/>
</dbReference>
<dbReference type="KEGG" id="jeh:EJN90_10195"/>
<gene>
    <name evidence="2" type="ORF">EJN90_10195</name>
</gene>
<evidence type="ECO:0000313" key="2">
    <source>
        <dbReference type="EMBL" id="AZP04982.1"/>
    </source>
</evidence>
<organism evidence="2 3">
    <name type="scientific">Jeotgalibaca ciconiae</name>
    <dbReference type="NCBI Taxonomy" id="2496265"/>
    <lineage>
        <taxon>Bacteria</taxon>
        <taxon>Bacillati</taxon>
        <taxon>Bacillota</taxon>
        <taxon>Bacilli</taxon>
        <taxon>Lactobacillales</taxon>
        <taxon>Carnobacteriaceae</taxon>
        <taxon>Jeotgalibaca</taxon>
    </lineage>
</organism>
<dbReference type="PANTHER" id="PTHR47786:SF2">
    <property type="entry name" value="GLYCOSYL HYDROLASE FAMILY 13 CATALYTIC DOMAIN-CONTAINING PROTEIN"/>
    <property type="match status" value="1"/>
</dbReference>
<dbReference type="PANTHER" id="PTHR47786">
    <property type="entry name" value="ALPHA-1,4-GLUCAN:MALTOSE-1-PHOSPHATE MALTOSYLTRANSFERASE"/>
    <property type="match status" value="1"/>
</dbReference>
<evidence type="ECO:0000259" key="1">
    <source>
        <dbReference type="SMART" id="SM00642"/>
    </source>
</evidence>
<sequence length="437" mass="50713">MAVQTDIHLRNQVIYSIYVRNHTKEGTFEGLIPDLARIKGLGVDIIWLMPIHPIGQEMRKGKAGSPYAIQDYRGINPEYGTMETFEKLVEEARKLGMKVIIDVVYNHTSPDSVLVHEHPEWFYRRPNGEMGNKVGEWYDIVDLDFNNRGLWDYLIETLRMWASKVDGFRCDVASLVPIAFWEEAREAVSTVNPDTIWLAESVHTSFLRQHRDRKNVGLSDSEVYRAFDITYDYDVHHFFEQYMWKEITLKHYLDILMFQDGIYPENYVKLRFLENHDQPRIRSYIKDTDALANWTAFSYFQKGTALLFAGQEKGFDHLPDLFNKDVVKWNEANVDLTQLIQKLYRFKQDDAVREGAYALQAPEGIDVVIGSYIHNEKTIVGIFNLDGGTHVIKVDVPDGSYKNLLHDEEYVVRDGVLLTSGKPIIFAYFHEAQLSQV</sequence>
<dbReference type="SUPFAM" id="SSF51445">
    <property type="entry name" value="(Trans)glycosidases"/>
    <property type="match status" value="1"/>
</dbReference>
<dbReference type="InterPro" id="IPR013780">
    <property type="entry name" value="Glyco_hydro_b"/>
</dbReference>
<keyword evidence="3" id="KW-1185">Reference proteome</keyword>
<evidence type="ECO:0000313" key="3">
    <source>
        <dbReference type="Proteomes" id="UP000273326"/>
    </source>
</evidence>